<gene>
    <name evidence="2" type="ORF">SDC9_21074</name>
</gene>
<dbReference type="EMBL" id="VSSQ01000087">
    <property type="protein sequence ID" value="MPL75250.1"/>
    <property type="molecule type" value="Genomic_DNA"/>
</dbReference>
<comment type="caution">
    <text evidence="2">The sequence shown here is derived from an EMBL/GenBank/DDBJ whole genome shotgun (WGS) entry which is preliminary data.</text>
</comment>
<dbReference type="AlphaFoldDB" id="A0A644U8J6"/>
<reference evidence="2" key="1">
    <citation type="submission" date="2019-08" db="EMBL/GenBank/DDBJ databases">
        <authorList>
            <person name="Kucharzyk K."/>
            <person name="Murdoch R.W."/>
            <person name="Higgins S."/>
            <person name="Loffler F."/>
        </authorList>
    </citation>
    <scope>NUCLEOTIDE SEQUENCE</scope>
</reference>
<sequence>MSKQVSEDGAISIFRVRGSRVQGPHGPAAVREESFPIGHWETGKTGKDEDAQVRKPACFMPMTLRAIEGVRD</sequence>
<proteinExistence type="predicted"/>
<evidence type="ECO:0000256" key="1">
    <source>
        <dbReference type="SAM" id="MobiDB-lite"/>
    </source>
</evidence>
<protein>
    <submittedName>
        <fullName evidence="2">Uncharacterized protein</fullName>
    </submittedName>
</protein>
<feature type="region of interest" description="Disordered" evidence="1">
    <location>
        <begin position="21"/>
        <end position="52"/>
    </location>
</feature>
<name>A0A644U8J6_9ZZZZ</name>
<organism evidence="2">
    <name type="scientific">bioreactor metagenome</name>
    <dbReference type="NCBI Taxonomy" id="1076179"/>
    <lineage>
        <taxon>unclassified sequences</taxon>
        <taxon>metagenomes</taxon>
        <taxon>ecological metagenomes</taxon>
    </lineage>
</organism>
<accession>A0A644U8J6</accession>
<feature type="compositionally biased region" description="Basic and acidic residues" evidence="1">
    <location>
        <begin position="41"/>
        <end position="52"/>
    </location>
</feature>
<evidence type="ECO:0000313" key="2">
    <source>
        <dbReference type="EMBL" id="MPL75250.1"/>
    </source>
</evidence>